<keyword evidence="5 9" id="KW-0812">Transmembrane</keyword>
<feature type="transmembrane region" description="Helical" evidence="9">
    <location>
        <begin position="67"/>
        <end position="85"/>
    </location>
</feature>
<evidence type="ECO:0000313" key="11">
    <source>
        <dbReference type="Proteomes" id="UP000193964"/>
    </source>
</evidence>
<feature type="transmembrane region" description="Helical" evidence="9">
    <location>
        <begin position="183"/>
        <end position="205"/>
    </location>
</feature>
<gene>
    <name evidence="10" type="ORF">AWC31_04070</name>
</gene>
<keyword evidence="6 9" id="KW-1133">Transmembrane helix</keyword>
<keyword evidence="7 9" id="KW-0472">Membrane</keyword>
<evidence type="ECO:0000256" key="6">
    <source>
        <dbReference type="ARBA" id="ARBA00022989"/>
    </source>
</evidence>
<reference evidence="10 11" key="1">
    <citation type="submission" date="2016-01" db="EMBL/GenBank/DDBJ databases">
        <title>The new phylogeny of the genus Mycobacterium.</title>
        <authorList>
            <person name="Tarcisio F."/>
            <person name="Conor M."/>
            <person name="Antonella G."/>
            <person name="Elisabetta G."/>
            <person name="Giulia F.S."/>
            <person name="Sara T."/>
            <person name="Anna F."/>
            <person name="Clotilde B."/>
            <person name="Roberto B."/>
            <person name="Veronica D.S."/>
            <person name="Fabio R."/>
            <person name="Monica P."/>
            <person name="Olivier J."/>
            <person name="Enrico T."/>
            <person name="Nicola S."/>
        </authorList>
    </citation>
    <scope>NUCLEOTIDE SEQUENCE [LARGE SCALE GENOMIC DNA]</scope>
    <source>
        <strain evidence="10 11">ATCC 700010</strain>
    </source>
</reference>
<dbReference type="PANTHER" id="PTHR32196:SF21">
    <property type="entry name" value="ABC TRANSPORTER PERMEASE PROTEIN YPHD-RELATED"/>
    <property type="match status" value="1"/>
</dbReference>
<comment type="caution">
    <text evidence="10">The sequence shown here is derived from an EMBL/GenBank/DDBJ whole genome shotgun (WGS) entry which is preliminary data.</text>
</comment>
<feature type="transmembrane region" description="Helical" evidence="9">
    <location>
        <begin position="116"/>
        <end position="136"/>
    </location>
</feature>
<evidence type="ECO:0000256" key="4">
    <source>
        <dbReference type="ARBA" id="ARBA00022519"/>
    </source>
</evidence>
<keyword evidence="2" id="KW-0813">Transport</keyword>
<keyword evidence="4" id="KW-0997">Cell inner membrane</keyword>
<dbReference type="CDD" id="cd06579">
    <property type="entry name" value="TM_PBP1_transp_AraH_like"/>
    <property type="match status" value="1"/>
</dbReference>
<dbReference type="InterPro" id="IPR001851">
    <property type="entry name" value="ABC_transp_permease"/>
</dbReference>
<organism evidence="10 11">
    <name type="scientific">Mycolicibacterium wolinskyi</name>
    <dbReference type="NCBI Taxonomy" id="59750"/>
    <lineage>
        <taxon>Bacteria</taxon>
        <taxon>Bacillati</taxon>
        <taxon>Actinomycetota</taxon>
        <taxon>Actinomycetes</taxon>
        <taxon>Mycobacteriales</taxon>
        <taxon>Mycobacteriaceae</taxon>
        <taxon>Mycolicibacterium</taxon>
    </lineage>
</organism>
<evidence type="ECO:0000256" key="8">
    <source>
        <dbReference type="SAM" id="MobiDB-lite"/>
    </source>
</evidence>
<sequence length="340" mass="34392">MTAVFSGPVVPPTGSDSNSPSRRKAILTTVRHCGGQHLGLLGVLSVLVVVLSATAPNFLTSANLLDVARQLSFTGIIAFGMTLVIVAGEIDISVGSAIAFGSALFGVLAVQQALPLWLAAPAVCLTGAAIGAAAGATRAWLNVPSFIVTLALFSALSGAALILTNAVPLPIIDAGFAEWGNGTLLGIPIPALVMVLTFAVFWLIANRTAFGRAVYAIGGNPEAARLSGIPVARIRTMLFGLTGVLAAISAVLQTSQLGAGNPTIGRGVEFAVITAVIVGGANLYGGRGSMVGTLIGVVFIGVLNNGMVLLGVNSYAQYVANGLIVLLAVLVSGMRPRVGR</sequence>
<evidence type="ECO:0000256" key="1">
    <source>
        <dbReference type="ARBA" id="ARBA00004651"/>
    </source>
</evidence>
<dbReference type="GO" id="GO:0005886">
    <property type="term" value="C:plasma membrane"/>
    <property type="evidence" value="ECO:0007669"/>
    <property type="project" value="UniProtKB-SubCell"/>
</dbReference>
<dbReference type="EMBL" id="LQQA01000032">
    <property type="protein sequence ID" value="ORX10485.1"/>
    <property type="molecule type" value="Genomic_DNA"/>
</dbReference>
<feature type="region of interest" description="Disordered" evidence="8">
    <location>
        <begin position="1"/>
        <end position="21"/>
    </location>
</feature>
<evidence type="ECO:0000256" key="3">
    <source>
        <dbReference type="ARBA" id="ARBA00022475"/>
    </source>
</evidence>
<keyword evidence="3" id="KW-1003">Cell membrane</keyword>
<dbReference type="RefSeq" id="WP_085147862.1">
    <property type="nucleotide sequence ID" value="NZ_JACKUA010000026.1"/>
</dbReference>
<feature type="transmembrane region" description="Helical" evidence="9">
    <location>
        <begin position="143"/>
        <end position="163"/>
    </location>
</feature>
<feature type="transmembrane region" description="Helical" evidence="9">
    <location>
        <begin position="264"/>
        <end position="284"/>
    </location>
</feature>
<evidence type="ECO:0000256" key="7">
    <source>
        <dbReference type="ARBA" id="ARBA00023136"/>
    </source>
</evidence>
<accession>A0A1X2EWI5</accession>
<protein>
    <recommendedName>
        <fullName evidence="12">Sugar ABC transporter permease</fullName>
    </recommendedName>
</protein>
<evidence type="ECO:0008006" key="12">
    <source>
        <dbReference type="Google" id="ProtNLM"/>
    </source>
</evidence>
<dbReference type="GO" id="GO:0022857">
    <property type="term" value="F:transmembrane transporter activity"/>
    <property type="evidence" value="ECO:0007669"/>
    <property type="project" value="InterPro"/>
</dbReference>
<evidence type="ECO:0000313" key="10">
    <source>
        <dbReference type="EMBL" id="ORX10485.1"/>
    </source>
</evidence>
<dbReference type="PANTHER" id="PTHR32196">
    <property type="entry name" value="ABC TRANSPORTER PERMEASE PROTEIN YPHD-RELATED-RELATED"/>
    <property type="match status" value="1"/>
</dbReference>
<dbReference type="Proteomes" id="UP000193964">
    <property type="component" value="Unassembled WGS sequence"/>
</dbReference>
<evidence type="ECO:0000256" key="2">
    <source>
        <dbReference type="ARBA" id="ARBA00022448"/>
    </source>
</evidence>
<feature type="transmembrane region" description="Helical" evidence="9">
    <location>
        <begin position="38"/>
        <end position="55"/>
    </location>
</feature>
<dbReference type="OrthoDB" id="3468954at2"/>
<feature type="transmembrane region" description="Helical" evidence="9">
    <location>
        <begin position="291"/>
        <end position="309"/>
    </location>
</feature>
<dbReference type="AlphaFoldDB" id="A0A1X2EWI5"/>
<feature type="transmembrane region" description="Helical" evidence="9">
    <location>
        <begin position="234"/>
        <end position="252"/>
    </location>
</feature>
<evidence type="ECO:0000256" key="5">
    <source>
        <dbReference type="ARBA" id="ARBA00022692"/>
    </source>
</evidence>
<dbReference type="Pfam" id="PF02653">
    <property type="entry name" value="BPD_transp_2"/>
    <property type="match status" value="1"/>
</dbReference>
<proteinExistence type="predicted"/>
<name>A0A1X2EWI5_9MYCO</name>
<comment type="subcellular location">
    <subcellularLocation>
        <location evidence="1">Cell membrane</location>
        <topology evidence="1">Multi-pass membrane protein</topology>
    </subcellularLocation>
</comment>
<feature type="transmembrane region" description="Helical" evidence="9">
    <location>
        <begin position="315"/>
        <end position="334"/>
    </location>
</feature>
<evidence type="ECO:0000256" key="9">
    <source>
        <dbReference type="SAM" id="Phobius"/>
    </source>
</evidence>